<accession>A0A8S5UB45</accession>
<dbReference type="InterPro" id="IPR009636">
    <property type="entry name" value="SCAF"/>
</dbReference>
<protein>
    <submittedName>
        <fullName evidence="3">Minor structural protein</fullName>
    </submittedName>
</protein>
<reference evidence="3" key="1">
    <citation type="journal article" date="2021" name="Proc. Natl. Acad. Sci. U.S.A.">
        <title>A Catalog of Tens of Thousands of Viruses from Human Metagenomes Reveals Hidden Associations with Chronic Diseases.</title>
        <authorList>
            <person name="Tisza M.J."/>
            <person name="Buck C.B."/>
        </authorList>
    </citation>
    <scope>NUCLEOTIDE SEQUENCE</scope>
    <source>
        <strain evidence="3">Ct8Cp41</strain>
    </source>
</reference>
<keyword evidence="1" id="KW-0175">Coiled coil</keyword>
<name>A0A8S5UB45_9CAUD</name>
<sequence length="207" mass="22228">MKREYLKELGLEDEIIDKVLAENGKDIEREKGKAEAAKADAESLKTQLADRDKDLEELKKNAGSADEIKAQMDELKAKYDKDTEAYKAQIAERDYSAAASAAITGANVKFSSKGAERAFRDELKAKGLTLKDGALEGFDDFLKAQREADPGAFASDKPTPSFGRPVGAGGKDNGAENIGIALAKSIGAATAQNNKTYSDVLSQYKGE</sequence>
<evidence type="ECO:0000256" key="2">
    <source>
        <dbReference type="SAM" id="MobiDB-lite"/>
    </source>
</evidence>
<dbReference type="Pfam" id="PF06810">
    <property type="entry name" value="Phage_scaffold"/>
    <property type="match status" value="1"/>
</dbReference>
<feature type="region of interest" description="Disordered" evidence="2">
    <location>
        <begin position="149"/>
        <end position="171"/>
    </location>
</feature>
<dbReference type="EMBL" id="BK016059">
    <property type="protein sequence ID" value="DAF91651.1"/>
    <property type="molecule type" value="Genomic_DNA"/>
</dbReference>
<evidence type="ECO:0000256" key="1">
    <source>
        <dbReference type="SAM" id="Coils"/>
    </source>
</evidence>
<evidence type="ECO:0000313" key="3">
    <source>
        <dbReference type="EMBL" id="DAF91651.1"/>
    </source>
</evidence>
<feature type="coiled-coil region" evidence="1">
    <location>
        <begin position="27"/>
        <end position="92"/>
    </location>
</feature>
<organism evidence="3">
    <name type="scientific">Siphoviridae sp. ct8Cp41</name>
    <dbReference type="NCBI Taxonomy" id="2825358"/>
    <lineage>
        <taxon>Viruses</taxon>
        <taxon>Duplodnaviria</taxon>
        <taxon>Heunggongvirae</taxon>
        <taxon>Uroviricota</taxon>
        <taxon>Caudoviricetes</taxon>
    </lineage>
</organism>
<dbReference type="GO" id="GO:0019069">
    <property type="term" value="P:viral capsid assembly"/>
    <property type="evidence" value="ECO:0007669"/>
    <property type="project" value="InterPro"/>
</dbReference>
<proteinExistence type="predicted"/>